<name>A0ABU1IEZ7_9BURK</name>
<feature type="signal peptide" evidence="5">
    <location>
        <begin position="1"/>
        <end position="18"/>
    </location>
</feature>
<gene>
    <name evidence="7" type="ORF">QE399_003474</name>
</gene>
<evidence type="ECO:0000259" key="6">
    <source>
        <dbReference type="PROSITE" id="PS52015"/>
    </source>
</evidence>
<dbReference type="RefSeq" id="WP_309830694.1">
    <property type="nucleotide sequence ID" value="NZ_JAVIZX010000001.1"/>
</dbReference>
<dbReference type="InterPro" id="IPR037682">
    <property type="entry name" value="TonB_C"/>
</dbReference>
<keyword evidence="3" id="KW-1133">Transmembrane helix</keyword>
<dbReference type="EMBL" id="JAVIZX010000001">
    <property type="protein sequence ID" value="MDR6215785.1"/>
    <property type="molecule type" value="Genomic_DNA"/>
</dbReference>
<sequence length="149" mass="16195">MNRTHALLSCLLAGLVLAGCSTSSVNLPPRGAEATEVDATNFRQGEAERMLRQQISPPLDAPLRIVEFAEPRYPSFLLADSARSPRGDVVVSFELLPSGAVGATKVLSKTDETLNKAAVAAIRSWRFSPPLRDGKPARLFLQHTFRIEP</sequence>
<evidence type="ECO:0000256" key="4">
    <source>
        <dbReference type="ARBA" id="ARBA00023136"/>
    </source>
</evidence>
<evidence type="ECO:0000256" key="1">
    <source>
        <dbReference type="ARBA" id="ARBA00004167"/>
    </source>
</evidence>
<dbReference type="NCBIfam" id="TIGR01352">
    <property type="entry name" value="tonB_Cterm"/>
    <property type="match status" value="1"/>
</dbReference>
<reference evidence="7 8" key="1">
    <citation type="submission" date="2023-08" db="EMBL/GenBank/DDBJ databases">
        <title>Functional and genomic diversity of the sorghum phyllosphere microbiome.</title>
        <authorList>
            <person name="Shade A."/>
        </authorList>
    </citation>
    <scope>NUCLEOTIDE SEQUENCE [LARGE SCALE GENOMIC DNA]</scope>
    <source>
        <strain evidence="7 8">SORGH_AS_0335</strain>
    </source>
</reference>
<evidence type="ECO:0000256" key="5">
    <source>
        <dbReference type="SAM" id="SignalP"/>
    </source>
</evidence>
<evidence type="ECO:0000256" key="2">
    <source>
        <dbReference type="ARBA" id="ARBA00022692"/>
    </source>
</evidence>
<feature type="chain" id="PRO_5045174122" evidence="5">
    <location>
        <begin position="19"/>
        <end position="149"/>
    </location>
</feature>
<comment type="subcellular location">
    <subcellularLocation>
        <location evidence="1">Membrane</location>
        <topology evidence="1">Single-pass membrane protein</topology>
    </subcellularLocation>
</comment>
<dbReference type="Proteomes" id="UP001267710">
    <property type="component" value="Unassembled WGS sequence"/>
</dbReference>
<accession>A0ABU1IEZ7</accession>
<dbReference type="Gene3D" id="3.30.1150.10">
    <property type="match status" value="1"/>
</dbReference>
<protein>
    <submittedName>
        <fullName evidence="7">TonB family protein</fullName>
    </submittedName>
</protein>
<dbReference type="InterPro" id="IPR006260">
    <property type="entry name" value="TonB/TolA_C"/>
</dbReference>
<keyword evidence="5" id="KW-0732">Signal</keyword>
<feature type="domain" description="TonB C-terminal" evidence="6">
    <location>
        <begin position="61"/>
        <end position="149"/>
    </location>
</feature>
<keyword evidence="4" id="KW-0472">Membrane</keyword>
<keyword evidence="8" id="KW-1185">Reference proteome</keyword>
<organism evidence="7 8">
    <name type="scientific">Paracidovorax wautersii</name>
    <dbReference type="NCBI Taxonomy" id="1177982"/>
    <lineage>
        <taxon>Bacteria</taxon>
        <taxon>Pseudomonadati</taxon>
        <taxon>Pseudomonadota</taxon>
        <taxon>Betaproteobacteria</taxon>
        <taxon>Burkholderiales</taxon>
        <taxon>Comamonadaceae</taxon>
        <taxon>Paracidovorax</taxon>
    </lineage>
</organism>
<proteinExistence type="predicted"/>
<keyword evidence="2" id="KW-0812">Transmembrane</keyword>
<evidence type="ECO:0000313" key="8">
    <source>
        <dbReference type="Proteomes" id="UP001267710"/>
    </source>
</evidence>
<dbReference type="PROSITE" id="PS52015">
    <property type="entry name" value="TONB_CTD"/>
    <property type="match status" value="1"/>
</dbReference>
<evidence type="ECO:0000313" key="7">
    <source>
        <dbReference type="EMBL" id="MDR6215785.1"/>
    </source>
</evidence>
<evidence type="ECO:0000256" key="3">
    <source>
        <dbReference type="ARBA" id="ARBA00022989"/>
    </source>
</evidence>
<dbReference type="PROSITE" id="PS51257">
    <property type="entry name" value="PROKAR_LIPOPROTEIN"/>
    <property type="match status" value="1"/>
</dbReference>
<dbReference type="Pfam" id="PF03544">
    <property type="entry name" value="TonB_C"/>
    <property type="match status" value="1"/>
</dbReference>
<comment type="caution">
    <text evidence="7">The sequence shown here is derived from an EMBL/GenBank/DDBJ whole genome shotgun (WGS) entry which is preliminary data.</text>
</comment>
<dbReference type="SUPFAM" id="SSF74653">
    <property type="entry name" value="TolA/TonB C-terminal domain"/>
    <property type="match status" value="1"/>
</dbReference>